<keyword evidence="6 11" id="KW-1133">Transmembrane helix</keyword>
<keyword evidence="14" id="KW-0969">Cilium</keyword>
<gene>
    <name evidence="14" type="ORF">SAMN05421819_0622</name>
</gene>
<dbReference type="PRINTS" id="PR01009">
    <property type="entry name" value="FLGMRINGFLIF"/>
</dbReference>
<dbReference type="PANTHER" id="PTHR30046:SF0">
    <property type="entry name" value="FLAGELLAR M-RING PROTEIN"/>
    <property type="match status" value="1"/>
</dbReference>
<evidence type="ECO:0000256" key="1">
    <source>
        <dbReference type="ARBA" id="ARBA00004117"/>
    </source>
</evidence>
<comment type="function">
    <text evidence="9">The M ring may be actively involved in energy transduction.</text>
</comment>
<keyword evidence="7 11" id="KW-0472">Membrane</keyword>
<keyword evidence="14" id="KW-0282">Flagellum</keyword>
<dbReference type="GO" id="GO:0003774">
    <property type="term" value="F:cytoskeletal motor activity"/>
    <property type="evidence" value="ECO:0007669"/>
    <property type="project" value="InterPro"/>
</dbReference>
<evidence type="ECO:0000256" key="10">
    <source>
        <dbReference type="SAM" id="MobiDB-lite"/>
    </source>
</evidence>
<dbReference type="InterPro" id="IPR043427">
    <property type="entry name" value="YscJ/FliF"/>
</dbReference>
<keyword evidence="8 9" id="KW-0975">Bacterial flagellum</keyword>
<keyword evidence="14" id="KW-0966">Cell projection</keyword>
<dbReference type="EMBL" id="FNVA01000001">
    <property type="protein sequence ID" value="SEF62511.1"/>
    <property type="molecule type" value="Genomic_DNA"/>
</dbReference>
<dbReference type="InterPro" id="IPR013556">
    <property type="entry name" value="Flag_M-ring_C"/>
</dbReference>
<evidence type="ECO:0000313" key="14">
    <source>
        <dbReference type="EMBL" id="SEF62511.1"/>
    </source>
</evidence>
<evidence type="ECO:0000259" key="12">
    <source>
        <dbReference type="Pfam" id="PF01514"/>
    </source>
</evidence>
<dbReference type="PIRSF" id="PIRSF004862">
    <property type="entry name" value="FliF"/>
    <property type="match status" value="1"/>
</dbReference>
<dbReference type="RefSeq" id="WP_103931527.1">
    <property type="nucleotide sequence ID" value="NZ_FNVA01000001.1"/>
</dbReference>
<dbReference type="GO" id="GO:0071973">
    <property type="term" value="P:bacterial-type flagellum-dependent cell motility"/>
    <property type="evidence" value="ECO:0007669"/>
    <property type="project" value="InterPro"/>
</dbReference>
<feature type="domain" description="Flagellar M-ring C-terminal" evidence="13">
    <location>
        <begin position="256"/>
        <end position="425"/>
    </location>
</feature>
<evidence type="ECO:0000256" key="9">
    <source>
        <dbReference type="PIRNR" id="PIRNR004862"/>
    </source>
</evidence>
<organism evidence="14 15">
    <name type="scientific">Bryocella elongata</name>
    <dbReference type="NCBI Taxonomy" id="863522"/>
    <lineage>
        <taxon>Bacteria</taxon>
        <taxon>Pseudomonadati</taxon>
        <taxon>Acidobacteriota</taxon>
        <taxon>Terriglobia</taxon>
        <taxon>Terriglobales</taxon>
        <taxon>Acidobacteriaceae</taxon>
        <taxon>Bryocella</taxon>
    </lineage>
</organism>
<keyword evidence="15" id="KW-1185">Reference proteome</keyword>
<evidence type="ECO:0000259" key="13">
    <source>
        <dbReference type="Pfam" id="PF08345"/>
    </source>
</evidence>
<keyword evidence="5 11" id="KW-0812">Transmembrane</keyword>
<dbReference type="Pfam" id="PF01514">
    <property type="entry name" value="YscJ_FliF"/>
    <property type="match status" value="1"/>
</dbReference>
<comment type="similarity">
    <text evidence="3 9">Belongs to the FliF family.</text>
</comment>
<evidence type="ECO:0000256" key="6">
    <source>
        <dbReference type="ARBA" id="ARBA00022989"/>
    </source>
</evidence>
<feature type="compositionally biased region" description="Low complexity" evidence="10">
    <location>
        <begin position="332"/>
        <end position="345"/>
    </location>
</feature>
<sequence>MAAAAQIAKQTPAGKQPELVQRLTAFWNGRTGQQKIFLGIGVAITVAAAAIFTHMVTTPDMKPLMSGLDPADAKTITTALDAKKIPYTLGEDGTSINVAAEQLAEARLEVASQDKTHSGHVGYELFDKTNWGETEFDEKVNYQRAIEGELERTIGTIRNVKAANVHLVMATESVFMDRQRNAKASVTLRLKDDGISREEVKAIQRLVAGAVDQLKPGDVVVIDADSERTLSSTGPDALGGDDELEQGLSKRLMATLAPVVGAQNLHASVNVEYETNSSEENDDKYDPQGAVPLSMQKTEETSTNGAGVGGVPGTSSNVPSAKAPTPANGATPAEPSQSSKSESASYGVNRVTRHILAPAGGIRRLTAAIVVDDVVHRKQDAKGKWVETRTKRTPEELKLIAELAQASIGYSQPRGDVVSVQNLSFDRPEVVEPAPLTLVQRTQKQIDGNASLIRYGVLFAMFGLVYLLMIRPIQKRALGGKSNDLGDGSLEKALPSQLQDALPQMSEATIAERTLALKKELTDFVEKDPDSGATAIRAWLKEGTA</sequence>
<accession>A0A1H5TK98</accession>
<feature type="region of interest" description="Disordered" evidence="10">
    <location>
        <begin position="296"/>
        <end position="347"/>
    </location>
</feature>
<evidence type="ECO:0000256" key="11">
    <source>
        <dbReference type="SAM" id="Phobius"/>
    </source>
</evidence>
<dbReference type="GO" id="GO:0009431">
    <property type="term" value="C:bacterial-type flagellum basal body, MS ring"/>
    <property type="evidence" value="ECO:0007669"/>
    <property type="project" value="InterPro"/>
</dbReference>
<dbReference type="OrthoDB" id="9807026at2"/>
<dbReference type="GO" id="GO:0005886">
    <property type="term" value="C:plasma membrane"/>
    <property type="evidence" value="ECO:0007669"/>
    <property type="project" value="UniProtKB-SubCell"/>
</dbReference>
<comment type="subcellular location">
    <subcellularLocation>
        <location evidence="1 9">Bacterial flagellum basal body</location>
    </subcellularLocation>
    <subcellularLocation>
        <location evidence="2">Cell membrane</location>
        <topology evidence="2">Multi-pass membrane protein</topology>
    </subcellularLocation>
</comment>
<evidence type="ECO:0000256" key="2">
    <source>
        <dbReference type="ARBA" id="ARBA00004651"/>
    </source>
</evidence>
<protein>
    <recommendedName>
        <fullName evidence="9">Flagellar M-ring protein</fullName>
    </recommendedName>
</protein>
<keyword evidence="4" id="KW-1003">Cell membrane</keyword>
<evidence type="ECO:0000256" key="5">
    <source>
        <dbReference type="ARBA" id="ARBA00022692"/>
    </source>
</evidence>
<dbReference type="AlphaFoldDB" id="A0A1H5TK98"/>
<dbReference type="Pfam" id="PF08345">
    <property type="entry name" value="YscJ_FliF_C"/>
    <property type="match status" value="1"/>
</dbReference>
<dbReference type="Gene3D" id="3.30.300.30">
    <property type="match status" value="1"/>
</dbReference>
<evidence type="ECO:0000256" key="3">
    <source>
        <dbReference type="ARBA" id="ARBA00007971"/>
    </source>
</evidence>
<dbReference type="InterPro" id="IPR045851">
    <property type="entry name" value="AMP-bd_C_sf"/>
</dbReference>
<evidence type="ECO:0000256" key="4">
    <source>
        <dbReference type="ARBA" id="ARBA00022475"/>
    </source>
</evidence>
<dbReference type="InterPro" id="IPR000067">
    <property type="entry name" value="FlgMring_FliF"/>
</dbReference>
<name>A0A1H5TK98_9BACT</name>
<dbReference type="InterPro" id="IPR006182">
    <property type="entry name" value="FliF_N_dom"/>
</dbReference>
<evidence type="ECO:0000256" key="7">
    <source>
        <dbReference type="ARBA" id="ARBA00023136"/>
    </source>
</evidence>
<dbReference type="Proteomes" id="UP000236728">
    <property type="component" value="Unassembled WGS sequence"/>
</dbReference>
<proteinExistence type="inferred from homology"/>
<feature type="transmembrane region" description="Helical" evidence="11">
    <location>
        <begin position="452"/>
        <end position="470"/>
    </location>
</feature>
<dbReference type="NCBIfam" id="TIGR00206">
    <property type="entry name" value="fliF"/>
    <property type="match status" value="1"/>
</dbReference>
<dbReference type="PANTHER" id="PTHR30046">
    <property type="entry name" value="FLAGELLAR M-RING PROTEIN"/>
    <property type="match status" value="1"/>
</dbReference>
<feature type="transmembrane region" description="Helical" evidence="11">
    <location>
        <begin position="36"/>
        <end position="56"/>
    </location>
</feature>
<reference evidence="14 15" key="1">
    <citation type="submission" date="2016-10" db="EMBL/GenBank/DDBJ databases">
        <authorList>
            <person name="de Groot N.N."/>
        </authorList>
    </citation>
    <scope>NUCLEOTIDE SEQUENCE [LARGE SCALE GENOMIC DNA]</scope>
    <source>
        <strain evidence="14 15">DSM 22489</strain>
    </source>
</reference>
<evidence type="ECO:0000256" key="8">
    <source>
        <dbReference type="ARBA" id="ARBA00023143"/>
    </source>
</evidence>
<feature type="domain" description="Flagellar M-ring N-terminal" evidence="12">
    <location>
        <begin position="57"/>
        <end position="226"/>
    </location>
</feature>
<evidence type="ECO:0000313" key="15">
    <source>
        <dbReference type="Proteomes" id="UP000236728"/>
    </source>
</evidence>